<dbReference type="PANTHER" id="PTHR12916:SF4">
    <property type="entry name" value="UNINFLATABLE, ISOFORM C"/>
    <property type="match status" value="1"/>
</dbReference>
<dbReference type="PROSITE" id="PS01186">
    <property type="entry name" value="EGF_2"/>
    <property type="match status" value="1"/>
</dbReference>
<evidence type="ECO:0000256" key="5">
    <source>
        <dbReference type="PROSITE-ProRule" id="PRU00076"/>
    </source>
</evidence>
<keyword evidence="1 5" id="KW-0245">EGF-like domain</keyword>
<dbReference type="GO" id="GO:0007219">
    <property type="term" value="P:Notch signaling pathway"/>
    <property type="evidence" value="ECO:0007669"/>
    <property type="project" value="TreeGrafter"/>
</dbReference>
<evidence type="ECO:0000313" key="8">
    <source>
        <dbReference type="Proteomes" id="UP001432027"/>
    </source>
</evidence>
<dbReference type="SMART" id="SM00181">
    <property type="entry name" value="EGF"/>
    <property type="match status" value="2"/>
</dbReference>
<dbReference type="EMBL" id="BTSX01000003">
    <property type="protein sequence ID" value="GMS87870.1"/>
    <property type="molecule type" value="Genomic_DNA"/>
</dbReference>
<name>A0AAV5T6C1_9BILA</name>
<evidence type="ECO:0000256" key="2">
    <source>
        <dbReference type="ARBA" id="ARBA00022729"/>
    </source>
</evidence>
<dbReference type="FunFam" id="2.10.25.10:FF:000095">
    <property type="entry name" value="Notch, isoform B"/>
    <property type="match status" value="1"/>
</dbReference>
<feature type="disulfide bond" evidence="5">
    <location>
        <begin position="74"/>
        <end position="91"/>
    </location>
</feature>
<evidence type="ECO:0000256" key="3">
    <source>
        <dbReference type="ARBA" id="ARBA00022737"/>
    </source>
</evidence>
<dbReference type="AlphaFoldDB" id="A0AAV5T6C1"/>
<keyword evidence="8" id="KW-1185">Reference proteome</keyword>
<feature type="domain" description="EGF-like" evidence="6">
    <location>
        <begin position="27"/>
        <end position="63"/>
    </location>
</feature>
<proteinExistence type="predicted"/>
<dbReference type="InterPro" id="IPR000742">
    <property type="entry name" value="EGF"/>
</dbReference>
<evidence type="ECO:0000256" key="4">
    <source>
        <dbReference type="ARBA" id="ARBA00023157"/>
    </source>
</evidence>
<feature type="non-terminal residue" evidence="7">
    <location>
        <position position="197"/>
    </location>
</feature>
<organism evidence="7 8">
    <name type="scientific">Pristionchus entomophagus</name>
    <dbReference type="NCBI Taxonomy" id="358040"/>
    <lineage>
        <taxon>Eukaryota</taxon>
        <taxon>Metazoa</taxon>
        <taxon>Ecdysozoa</taxon>
        <taxon>Nematoda</taxon>
        <taxon>Chromadorea</taxon>
        <taxon>Rhabditida</taxon>
        <taxon>Rhabditina</taxon>
        <taxon>Diplogasteromorpha</taxon>
        <taxon>Diplogasteroidea</taxon>
        <taxon>Neodiplogasteridae</taxon>
        <taxon>Pristionchus</taxon>
    </lineage>
</organism>
<dbReference type="GO" id="GO:0005112">
    <property type="term" value="F:Notch binding"/>
    <property type="evidence" value="ECO:0007669"/>
    <property type="project" value="TreeGrafter"/>
</dbReference>
<dbReference type="Proteomes" id="UP001432027">
    <property type="component" value="Unassembled WGS sequence"/>
</dbReference>
<reference evidence="7" key="1">
    <citation type="submission" date="2023-10" db="EMBL/GenBank/DDBJ databases">
        <title>Genome assembly of Pristionchus species.</title>
        <authorList>
            <person name="Yoshida K."/>
            <person name="Sommer R.J."/>
        </authorList>
    </citation>
    <scope>NUCLEOTIDE SEQUENCE</scope>
    <source>
        <strain evidence="7">RS0144</strain>
    </source>
</reference>
<dbReference type="SUPFAM" id="SSF57196">
    <property type="entry name" value="EGF/Laminin"/>
    <property type="match status" value="2"/>
</dbReference>
<keyword evidence="4 5" id="KW-1015">Disulfide bond</keyword>
<dbReference type="Pfam" id="PF00008">
    <property type="entry name" value="EGF"/>
    <property type="match status" value="1"/>
</dbReference>
<dbReference type="PANTHER" id="PTHR12916">
    <property type="entry name" value="CYTOCHROME C OXIDASE POLYPEPTIDE VIC-2"/>
    <property type="match status" value="1"/>
</dbReference>
<gene>
    <name evidence="7" type="ORF">PENTCL1PPCAC_10045</name>
</gene>
<dbReference type="PROSITE" id="PS50026">
    <property type="entry name" value="EGF_3"/>
    <property type="match status" value="2"/>
</dbReference>
<comment type="caution">
    <text evidence="7">The sequence shown here is derived from an EMBL/GenBank/DDBJ whole genome shotgun (WGS) entry which is preliminary data.</text>
</comment>
<feature type="non-terminal residue" evidence="7">
    <location>
        <position position="1"/>
    </location>
</feature>
<evidence type="ECO:0000259" key="6">
    <source>
        <dbReference type="PROSITE" id="PS50026"/>
    </source>
</evidence>
<dbReference type="Gene3D" id="2.10.25.10">
    <property type="entry name" value="Laminin"/>
    <property type="match status" value="2"/>
</dbReference>
<keyword evidence="2" id="KW-0732">Signal</keyword>
<accession>A0AAV5T6C1</accession>
<evidence type="ECO:0000313" key="7">
    <source>
        <dbReference type="EMBL" id="GMS87870.1"/>
    </source>
</evidence>
<feature type="domain" description="EGF-like" evidence="6">
    <location>
        <begin position="65"/>
        <end position="103"/>
    </location>
</feature>
<evidence type="ECO:0000256" key="1">
    <source>
        <dbReference type="ARBA" id="ARBA00022536"/>
    </source>
</evidence>
<comment type="caution">
    <text evidence="5">Lacks conserved residue(s) required for the propagation of feature annotation.</text>
</comment>
<protein>
    <recommendedName>
        <fullName evidence="6">EGF-like domain-containing protein</fullName>
    </recommendedName>
</protein>
<feature type="disulfide bond" evidence="5">
    <location>
        <begin position="93"/>
        <end position="102"/>
    </location>
</feature>
<sequence length="197" mass="21172">VCDSSSGTKRCTECLEGFTGVNCEFEISDKCASYPCINGGECTGNETMYECSCPSPYSGKQCQVNGDPCAEVTCNNGGICITVLDDSVGVCNCSEKWQGKQCEEVNEIRDCGSCRSKCYEAPVINSSVLTTHYDKKMTSNKCRDIMLADPALEFYIVAGRNCYVGSDPLVTEESSSWNCLKSCPGSGSQQCGDDDNA</sequence>
<dbReference type="PROSITE" id="PS00022">
    <property type="entry name" value="EGF_1"/>
    <property type="match status" value="2"/>
</dbReference>
<feature type="disulfide bond" evidence="5">
    <location>
        <begin position="53"/>
        <end position="62"/>
    </location>
</feature>
<keyword evidence="3" id="KW-0677">Repeat</keyword>